<dbReference type="PANTHER" id="PTHR33823:SF4">
    <property type="entry name" value="GENERAL STRESS PROTEIN 16O"/>
    <property type="match status" value="1"/>
</dbReference>
<evidence type="ECO:0000313" key="7">
    <source>
        <dbReference type="EMBL" id="OGN06408.1"/>
    </source>
</evidence>
<dbReference type="InterPro" id="IPR020458">
    <property type="entry name" value="Znf_DskA_TraR_CS"/>
</dbReference>
<dbReference type="PROSITE" id="PS01102">
    <property type="entry name" value="ZF_DKSA_1"/>
    <property type="match status" value="1"/>
</dbReference>
<gene>
    <name evidence="7" type="ORF">A2669_01425</name>
</gene>
<reference evidence="7 8" key="1">
    <citation type="journal article" date="2016" name="Nat. Commun.">
        <title>Thousands of microbial genomes shed light on interconnected biogeochemical processes in an aquifer system.</title>
        <authorList>
            <person name="Anantharaman K."/>
            <person name="Brown C.T."/>
            <person name="Hug L.A."/>
            <person name="Sharon I."/>
            <person name="Castelle C.J."/>
            <person name="Probst A.J."/>
            <person name="Thomas B.C."/>
            <person name="Singh A."/>
            <person name="Wilkins M.J."/>
            <person name="Karaoz U."/>
            <person name="Brodie E.L."/>
            <person name="Williams K.H."/>
            <person name="Hubbard S.S."/>
            <person name="Banfield J.F."/>
        </authorList>
    </citation>
    <scope>NUCLEOTIDE SEQUENCE [LARGE SCALE GENOMIC DNA]</scope>
</reference>
<evidence type="ECO:0000259" key="6">
    <source>
        <dbReference type="Pfam" id="PF01258"/>
    </source>
</evidence>
<comment type="caution">
    <text evidence="7">The sequence shown here is derived from an EMBL/GenBank/DDBJ whole genome shotgun (WGS) entry which is preliminary data.</text>
</comment>
<evidence type="ECO:0000256" key="1">
    <source>
        <dbReference type="ARBA" id="ARBA00022723"/>
    </source>
</evidence>
<evidence type="ECO:0000256" key="4">
    <source>
        <dbReference type="PROSITE-ProRule" id="PRU00510"/>
    </source>
</evidence>
<sequence length="123" mass="13860">MTQEQIQKISDILDSEEERVRQELAVVAVKDPATPEGYQPKIADYGGEIDEDDTARKTTDSETNTALEHELKHHLDAILTAREKLKKGHYGLCEKCGVEIPFERLQAMPATPYCIKCSELESQ</sequence>
<keyword evidence="2" id="KW-0863">Zinc-finger</keyword>
<dbReference type="AlphaFoldDB" id="A0A1F8F149"/>
<keyword evidence="1" id="KW-0479">Metal-binding</keyword>
<evidence type="ECO:0000256" key="3">
    <source>
        <dbReference type="ARBA" id="ARBA00022833"/>
    </source>
</evidence>
<dbReference type="SUPFAM" id="SSF57716">
    <property type="entry name" value="Glucocorticoid receptor-like (DNA-binding domain)"/>
    <property type="match status" value="1"/>
</dbReference>
<dbReference type="Proteomes" id="UP000177605">
    <property type="component" value="Unassembled WGS sequence"/>
</dbReference>
<evidence type="ECO:0000313" key="8">
    <source>
        <dbReference type="Proteomes" id="UP000177605"/>
    </source>
</evidence>
<name>A0A1F8F149_9BACT</name>
<dbReference type="Pfam" id="PF01258">
    <property type="entry name" value="zf-dskA_traR"/>
    <property type="match status" value="1"/>
</dbReference>
<protein>
    <recommendedName>
        <fullName evidence="6">Zinc finger DksA/TraR C4-type domain-containing protein</fullName>
    </recommendedName>
</protein>
<keyword evidence="3" id="KW-0862">Zinc</keyword>
<organism evidence="7 8">
    <name type="scientific">Candidatus Yanofskybacteria bacterium RIFCSPHIGHO2_01_FULL_48_25b</name>
    <dbReference type="NCBI Taxonomy" id="1802672"/>
    <lineage>
        <taxon>Bacteria</taxon>
        <taxon>Candidatus Yanofskyibacteriota</taxon>
    </lineage>
</organism>
<feature type="zinc finger region" description="dksA C4-type" evidence="4">
    <location>
        <begin position="93"/>
        <end position="117"/>
    </location>
</feature>
<dbReference type="GO" id="GO:0008270">
    <property type="term" value="F:zinc ion binding"/>
    <property type="evidence" value="ECO:0007669"/>
    <property type="project" value="UniProtKB-KW"/>
</dbReference>
<dbReference type="Gene3D" id="1.20.120.910">
    <property type="entry name" value="DksA, coiled-coil domain"/>
    <property type="match status" value="1"/>
</dbReference>
<feature type="region of interest" description="Disordered" evidence="5">
    <location>
        <begin position="35"/>
        <end position="60"/>
    </location>
</feature>
<proteinExistence type="predicted"/>
<accession>A0A1F8F149</accession>
<dbReference type="PANTHER" id="PTHR33823">
    <property type="entry name" value="RNA POLYMERASE-BINDING TRANSCRIPTION FACTOR DKSA-RELATED"/>
    <property type="match status" value="1"/>
</dbReference>
<feature type="domain" description="Zinc finger DksA/TraR C4-type" evidence="6">
    <location>
        <begin position="90"/>
        <end position="117"/>
    </location>
</feature>
<dbReference type="EMBL" id="MGJM01000014">
    <property type="protein sequence ID" value="OGN06408.1"/>
    <property type="molecule type" value="Genomic_DNA"/>
</dbReference>
<evidence type="ECO:0000256" key="2">
    <source>
        <dbReference type="ARBA" id="ARBA00022771"/>
    </source>
</evidence>
<dbReference type="InterPro" id="IPR000962">
    <property type="entry name" value="Znf_DskA_TraR"/>
</dbReference>
<evidence type="ECO:0000256" key="5">
    <source>
        <dbReference type="SAM" id="MobiDB-lite"/>
    </source>
</evidence>
<dbReference type="PROSITE" id="PS51128">
    <property type="entry name" value="ZF_DKSA_2"/>
    <property type="match status" value="1"/>
</dbReference>